<gene>
    <name evidence="2" type="ORF">E2C01_091413</name>
</gene>
<dbReference type="AlphaFoldDB" id="A0A5B7JDW3"/>
<protein>
    <submittedName>
        <fullName evidence="2">Uncharacterized protein</fullName>
    </submittedName>
</protein>
<dbReference type="Proteomes" id="UP000324222">
    <property type="component" value="Unassembled WGS sequence"/>
</dbReference>
<keyword evidence="3" id="KW-1185">Reference proteome</keyword>
<organism evidence="2 3">
    <name type="scientific">Portunus trituberculatus</name>
    <name type="common">Swimming crab</name>
    <name type="synonym">Neptunus trituberculatus</name>
    <dbReference type="NCBI Taxonomy" id="210409"/>
    <lineage>
        <taxon>Eukaryota</taxon>
        <taxon>Metazoa</taxon>
        <taxon>Ecdysozoa</taxon>
        <taxon>Arthropoda</taxon>
        <taxon>Crustacea</taxon>
        <taxon>Multicrustacea</taxon>
        <taxon>Malacostraca</taxon>
        <taxon>Eumalacostraca</taxon>
        <taxon>Eucarida</taxon>
        <taxon>Decapoda</taxon>
        <taxon>Pleocyemata</taxon>
        <taxon>Brachyura</taxon>
        <taxon>Eubrachyura</taxon>
        <taxon>Portunoidea</taxon>
        <taxon>Portunidae</taxon>
        <taxon>Portuninae</taxon>
        <taxon>Portunus</taxon>
    </lineage>
</organism>
<feature type="compositionally biased region" description="Polar residues" evidence="1">
    <location>
        <begin position="7"/>
        <end position="34"/>
    </location>
</feature>
<evidence type="ECO:0000256" key="1">
    <source>
        <dbReference type="SAM" id="MobiDB-lite"/>
    </source>
</evidence>
<proteinExistence type="predicted"/>
<feature type="region of interest" description="Disordered" evidence="1">
    <location>
        <begin position="1"/>
        <end position="45"/>
    </location>
</feature>
<sequence>MPRVSHVGTTNSVGRVNTRQIRDSASSFGQASRATQEKKKTLRCK</sequence>
<comment type="caution">
    <text evidence="2">The sequence shown here is derived from an EMBL/GenBank/DDBJ whole genome shotgun (WGS) entry which is preliminary data.</text>
</comment>
<dbReference type="EMBL" id="VSRR010104891">
    <property type="protein sequence ID" value="MPC96171.1"/>
    <property type="molecule type" value="Genomic_DNA"/>
</dbReference>
<evidence type="ECO:0000313" key="2">
    <source>
        <dbReference type="EMBL" id="MPC96171.1"/>
    </source>
</evidence>
<evidence type="ECO:0000313" key="3">
    <source>
        <dbReference type="Proteomes" id="UP000324222"/>
    </source>
</evidence>
<name>A0A5B7JDW3_PORTR</name>
<reference evidence="2 3" key="1">
    <citation type="submission" date="2019-05" db="EMBL/GenBank/DDBJ databases">
        <title>Another draft genome of Portunus trituberculatus and its Hox gene families provides insights of decapod evolution.</title>
        <authorList>
            <person name="Jeong J.-H."/>
            <person name="Song I."/>
            <person name="Kim S."/>
            <person name="Choi T."/>
            <person name="Kim D."/>
            <person name="Ryu S."/>
            <person name="Kim W."/>
        </authorList>
    </citation>
    <scope>NUCLEOTIDE SEQUENCE [LARGE SCALE GENOMIC DNA]</scope>
    <source>
        <tissue evidence="2">Muscle</tissue>
    </source>
</reference>
<accession>A0A5B7JDW3</accession>